<feature type="transmembrane region" description="Helical" evidence="1">
    <location>
        <begin position="35"/>
        <end position="53"/>
    </location>
</feature>
<accession>A0A2M6WEX0</accession>
<comment type="caution">
    <text evidence="2">The sequence shown here is derived from an EMBL/GenBank/DDBJ whole genome shotgun (WGS) entry which is preliminary data.</text>
</comment>
<evidence type="ECO:0000256" key="1">
    <source>
        <dbReference type="SAM" id="Phobius"/>
    </source>
</evidence>
<proteinExistence type="predicted"/>
<dbReference type="EMBL" id="PFBJ01000006">
    <property type="protein sequence ID" value="PIT91284.1"/>
    <property type="molecule type" value="Genomic_DNA"/>
</dbReference>
<gene>
    <name evidence="2" type="ORF">COU17_01520</name>
</gene>
<evidence type="ECO:0000313" key="3">
    <source>
        <dbReference type="Proteomes" id="UP000228809"/>
    </source>
</evidence>
<keyword evidence="1" id="KW-1133">Transmembrane helix</keyword>
<keyword evidence="1" id="KW-0472">Membrane</keyword>
<organism evidence="2 3">
    <name type="scientific">Candidatus Kaiserbacteria bacterium CG10_big_fil_rev_8_21_14_0_10_49_17</name>
    <dbReference type="NCBI Taxonomy" id="1974609"/>
    <lineage>
        <taxon>Bacteria</taxon>
        <taxon>Candidatus Kaiseribacteriota</taxon>
    </lineage>
</organism>
<keyword evidence="1" id="KW-0812">Transmembrane</keyword>
<protein>
    <submittedName>
        <fullName evidence="2">Uncharacterized protein</fullName>
    </submittedName>
</protein>
<evidence type="ECO:0000313" key="2">
    <source>
        <dbReference type="EMBL" id="PIT91284.1"/>
    </source>
</evidence>
<name>A0A2M6WEX0_9BACT</name>
<sequence length="106" mass="11804">MDQETKDLLHKNLEITKENNRLLRRVRSGAAFDRIIKILWIAFLVGIPIYLYFTILQPIIGQVSDAAKSVHEAGAQVKTTGVSIQEQIGNILDLLPFSGGESEQAQ</sequence>
<dbReference type="AlphaFoldDB" id="A0A2M6WEX0"/>
<dbReference type="Proteomes" id="UP000228809">
    <property type="component" value="Unassembled WGS sequence"/>
</dbReference>
<reference evidence="3" key="1">
    <citation type="submission" date="2017-09" db="EMBL/GenBank/DDBJ databases">
        <title>Depth-based differentiation of microbial function through sediment-hosted aquifers and enrichment of novel symbionts in the deep terrestrial subsurface.</title>
        <authorList>
            <person name="Probst A.J."/>
            <person name="Ladd B."/>
            <person name="Jarett J.K."/>
            <person name="Geller-Mcgrath D.E."/>
            <person name="Sieber C.M.K."/>
            <person name="Emerson J.B."/>
            <person name="Anantharaman K."/>
            <person name="Thomas B.C."/>
            <person name="Malmstrom R."/>
            <person name="Stieglmeier M."/>
            <person name="Klingl A."/>
            <person name="Woyke T."/>
            <person name="Ryan C.M."/>
            <person name="Banfield J.F."/>
        </authorList>
    </citation>
    <scope>NUCLEOTIDE SEQUENCE [LARGE SCALE GENOMIC DNA]</scope>
</reference>